<dbReference type="Proteomes" id="UP000578000">
    <property type="component" value="Unassembled WGS sequence"/>
</dbReference>
<dbReference type="InterPro" id="IPR011257">
    <property type="entry name" value="DNA_glycosylase"/>
</dbReference>
<accession>A0A841QCW5</accession>
<dbReference type="RefSeq" id="WP_253545104.1">
    <property type="nucleotide sequence ID" value="NZ_BAABDB010000005.1"/>
</dbReference>
<dbReference type="GO" id="GO:0008725">
    <property type="term" value="F:DNA-3-methyladenine glycosylase activity"/>
    <property type="evidence" value="ECO:0007669"/>
    <property type="project" value="InterPro"/>
</dbReference>
<protein>
    <submittedName>
        <fullName evidence="1">3-methyladenine DNA glycosylase Tag</fullName>
    </submittedName>
</protein>
<dbReference type="AlphaFoldDB" id="A0A841QCW5"/>
<proteinExistence type="predicted"/>
<evidence type="ECO:0000313" key="1">
    <source>
        <dbReference type="EMBL" id="MBB6456114.1"/>
    </source>
</evidence>
<comment type="caution">
    <text evidence="1">The sequence shown here is derived from an EMBL/GenBank/DDBJ whole genome shotgun (WGS) entry which is preliminary data.</text>
</comment>
<evidence type="ECO:0000313" key="2">
    <source>
        <dbReference type="Proteomes" id="UP000578000"/>
    </source>
</evidence>
<reference evidence="1 2" key="1">
    <citation type="submission" date="2020-08" db="EMBL/GenBank/DDBJ databases">
        <title>Genomic Encyclopedia of Type Strains, Phase IV (KMG-IV): sequencing the most valuable type-strain genomes for metagenomic binning, comparative biology and taxonomic classification.</title>
        <authorList>
            <person name="Goeker M."/>
        </authorList>
    </citation>
    <scope>NUCLEOTIDE SEQUENCE [LARGE SCALE GENOMIC DNA]</scope>
    <source>
        <strain evidence="1 2">DSM 4491</strain>
    </source>
</reference>
<dbReference type="InterPro" id="IPR005019">
    <property type="entry name" value="Adenine_glyco"/>
</dbReference>
<keyword evidence="2" id="KW-1185">Reference proteome</keyword>
<sequence length="47" mass="5102">MLGSGIIHSHTEIEATLGNAHAHLAMERQGEGFTEFVWSMVPNPPIS</sequence>
<dbReference type="SUPFAM" id="SSF48150">
    <property type="entry name" value="DNA-glycosylase"/>
    <property type="match status" value="1"/>
</dbReference>
<gene>
    <name evidence="1" type="ORF">HNR55_000681</name>
</gene>
<name>A0A841QCW5_9PROT</name>
<dbReference type="Pfam" id="PF03352">
    <property type="entry name" value="Adenine_glyco"/>
    <property type="match status" value="1"/>
</dbReference>
<dbReference type="EMBL" id="JACHIE010000002">
    <property type="protein sequence ID" value="MBB6456114.1"/>
    <property type="molecule type" value="Genomic_DNA"/>
</dbReference>
<organism evidence="1 2">
    <name type="scientific">Acetobacter lovaniensis</name>
    <dbReference type="NCBI Taxonomy" id="104100"/>
    <lineage>
        <taxon>Bacteria</taxon>
        <taxon>Pseudomonadati</taxon>
        <taxon>Pseudomonadota</taxon>
        <taxon>Alphaproteobacteria</taxon>
        <taxon>Acetobacterales</taxon>
        <taxon>Acetobacteraceae</taxon>
        <taxon>Acetobacter</taxon>
    </lineage>
</organism>
<dbReference type="GO" id="GO:0006284">
    <property type="term" value="P:base-excision repair"/>
    <property type="evidence" value="ECO:0007669"/>
    <property type="project" value="InterPro"/>
</dbReference>
<dbReference type="Gene3D" id="1.10.340.30">
    <property type="entry name" value="Hypothetical protein, domain 2"/>
    <property type="match status" value="1"/>
</dbReference>